<dbReference type="SUPFAM" id="SSF48452">
    <property type="entry name" value="TPR-like"/>
    <property type="match status" value="1"/>
</dbReference>
<dbReference type="Proteomes" id="UP000316921">
    <property type="component" value="Chromosome"/>
</dbReference>
<name>A0A518BFM7_9BACT</name>
<evidence type="ECO:0000256" key="1">
    <source>
        <dbReference type="SAM" id="Coils"/>
    </source>
</evidence>
<dbReference type="RefSeq" id="WP_145062700.1">
    <property type="nucleotide sequence ID" value="NZ_CP036287.1"/>
</dbReference>
<sequence>MPPLSFDRNAPCERPSAISRLGALALASVLASCASYPDRYQGALDDLRGGRFSEAASAFEDKAGGFLGAAEAGTIRFAAGDWETAERDLLRAAELADGFDAEAPITAGGVTEDLGSLLVNESVRTYEGEGFERVQVHGMLALTFLAQGKLEDALVEARRANQRLEREEKLYETDYEAGGLGHFVSALCYELRGELGDTLIDYQRMDEKGLAPSLVGPELGRVAAVLRREDVLAELEPRFGPAPVVPEGSARVVLIAGVGLVPFKSEDSLKLVTPAGVVAWAIPKYVERPQPVSSVELVIVDHGQTVRSTVIEDVGAVAERNLSDRIAILATRSGARAASRTVLAKQLRDSDKQLAALAVDIFSLATENADRRSWLTLPNTWQVAQAFVPAGPLTLAVDALGGLSIDFEPIVVSAGETVIVLARTVDRSLFAHIVGGGQPLVEAAPPQEPDPAPSPEGDPSAASTDEPFI</sequence>
<reference evidence="3 4" key="1">
    <citation type="submission" date="2019-02" db="EMBL/GenBank/DDBJ databases">
        <title>Deep-cultivation of Planctomycetes and their phenomic and genomic characterization uncovers novel biology.</title>
        <authorList>
            <person name="Wiegand S."/>
            <person name="Jogler M."/>
            <person name="Boedeker C."/>
            <person name="Pinto D."/>
            <person name="Vollmers J."/>
            <person name="Rivas-Marin E."/>
            <person name="Kohn T."/>
            <person name="Peeters S.H."/>
            <person name="Heuer A."/>
            <person name="Rast P."/>
            <person name="Oberbeckmann S."/>
            <person name="Bunk B."/>
            <person name="Jeske O."/>
            <person name="Meyerdierks A."/>
            <person name="Storesund J.E."/>
            <person name="Kallscheuer N."/>
            <person name="Luecker S."/>
            <person name="Lage O.M."/>
            <person name="Pohl T."/>
            <person name="Merkel B.J."/>
            <person name="Hornburger P."/>
            <person name="Mueller R.-W."/>
            <person name="Bruemmer F."/>
            <person name="Labrenz M."/>
            <person name="Spormann A.M."/>
            <person name="Op den Camp H."/>
            <person name="Overmann J."/>
            <person name="Amann R."/>
            <person name="Jetten M.S.M."/>
            <person name="Mascher T."/>
            <person name="Medema M.H."/>
            <person name="Devos D.P."/>
            <person name="Kaster A.-K."/>
            <person name="Ovreas L."/>
            <person name="Rohde M."/>
            <person name="Galperin M.Y."/>
            <person name="Jogler C."/>
        </authorList>
    </citation>
    <scope>NUCLEOTIDE SEQUENCE [LARGE SCALE GENOMIC DNA]</scope>
    <source>
        <strain evidence="3 4">Pla133</strain>
    </source>
</reference>
<evidence type="ECO:0000313" key="4">
    <source>
        <dbReference type="Proteomes" id="UP000316921"/>
    </source>
</evidence>
<proteinExistence type="predicted"/>
<dbReference type="InterPro" id="IPR011990">
    <property type="entry name" value="TPR-like_helical_dom_sf"/>
</dbReference>
<feature type="coiled-coil region" evidence="1">
    <location>
        <begin position="147"/>
        <end position="174"/>
    </location>
</feature>
<accession>A0A518BFM7</accession>
<evidence type="ECO:0000313" key="3">
    <source>
        <dbReference type="EMBL" id="QDU65775.1"/>
    </source>
</evidence>
<feature type="region of interest" description="Disordered" evidence="2">
    <location>
        <begin position="440"/>
        <end position="469"/>
    </location>
</feature>
<feature type="compositionally biased region" description="Pro residues" evidence="2">
    <location>
        <begin position="446"/>
        <end position="456"/>
    </location>
</feature>
<dbReference type="EMBL" id="CP036287">
    <property type="protein sequence ID" value="QDU65775.1"/>
    <property type="molecule type" value="Genomic_DNA"/>
</dbReference>
<dbReference type="KEGG" id="pbap:Pla133_08410"/>
<protein>
    <recommendedName>
        <fullName evidence="5">Tetratricopeptide repeat protein</fullName>
    </recommendedName>
</protein>
<keyword evidence="1" id="KW-0175">Coiled coil</keyword>
<gene>
    <name evidence="3" type="ORF">Pla133_08410</name>
</gene>
<evidence type="ECO:0008006" key="5">
    <source>
        <dbReference type="Google" id="ProtNLM"/>
    </source>
</evidence>
<evidence type="ECO:0000256" key="2">
    <source>
        <dbReference type="SAM" id="MobiDB-lite"/>
    </source>
</evidence>
<keyword evidence="4" id="KW-1185">Reference proteome</keyword>
<organism evidence="3 4">
    <name type="scientific">Engelhardtia mirabilis</name>
    <dbReference type="NCBI Taxonomy" id="2528011"/>
    <lineage>
        <taxon>Bacteria</taxon>
        <taxon>Pseudomonadati</taxon>
        <taxon>Planctomycetota</taxon>
        <taxon>Planctomycetia</taxon>
        <taxon>Planctomycetia incertae sedis</taxon>
        <taxon>Engelhardtia</taxon>
    </lineage>
</organism>
<dbReference type="AlphaFoldDB" id="A0A518BFM7"/>